<dbReference type="SUPFAM" id="SSF49764">
    <property type="entry name" value="HSP20-like chaperones"/>
    <property type="match status" value="1"/>
</dbReference>
<evidence type="ECO:0000259" key="3">
    <source>
        <dbReference type="PROSITE" id="PS01031"/>
    </source>
</evidence>
<proteinExistence type="inferred from homology"/>
<dbReference type="Gene3D" id="2.60.40.790">
    <property type="match status" value="1"/>
</dbReference>
<dbReference type="InterPro" id="IPR002068">
    <property type="entry name" value="A-crystallin/Hsp20_dom"/>
</dbReference>
<dbReference type="InterPro" id="IPR008978">
    <property type="entry name" value="HSP20-like_chaperone"/>
</dbReference>
<dbReference type="CDD" id="cd00298">
    <property type="entry name" value="ACD_sHsps_p23-like"/>
    <property type="match status" value="1"/>
</dbReference>
<evidence type="ECO:0000256" key="1">
    <source>
        <dbReference type="PROSITE-ProRule" id="PRU00285"/>
    </source>
</evidence>
<evidence type="ECO:0000313" key="4">
    <source>
        <dbReference type="EMBL" id="SPF50578.1"/>
    </source>
</evidence>
<evidence type="ECO:0000256" key="2">
    <source>
        <dbReference type="RuleBase" id="RU003616"/>
    </source>
</evidence>
<keyword evidence="4" id="KW-0346">Stress response</keyword>
<reference evidence="5" key="1">
    <citation type="submission" date="2018-02" db="EMBL/GenBank/DDBJ databases">
        <authorList>
            <person name="Hausmann B."/>
        </authorList>
    </citation>
    <scope>NUCLEOTIDE SEQUENCE [LARGE SCALE GENOMIC DNA]</scope>
    <source>
        <strain evidence="5">Peat soil MAG SbF1</strain>
    </source>
</reference>
<organism evidence="4 5">
    <name type="scientific">Candidatus Desulfosporosinus infrequens</name>
    <dbReference type="NCBI Taxonomy" id="2043169"/>
    <lineage>
        <taxon>Bacteria</taxon>
        <taxon>Bacillati</taxon>
        <taxon>Bacillota</taxon>
        <taxon>Clostridia</taxon>
        <taxon>Eubacteriales</taxon>
        <taxon>Desulfitobacteriaceae</taxon>
        <taxon>Desulfosporosinus</taxon>
    </lineage>
</organism>
<dbReference type="EMBL" id="OMOF01000426">
    <property type="protein sequence ID" value="SPF50578.1"/>
    <property type="molecule type" value="Genomic_DNA"/>
</dbReference>
<feature type="domain" description="SHSP" evidence="3">
    <location>
        <begin position="108"/>
        <end position="212"/>
    </location>
</feature>
<dbReference type="AlphaFoldDB" id="A0A2U3LF94"/>
<dbReference type="Pfam" id="PF00011">
    <property type="entry name" value="HSP20"/>
    <property type="match status" value="1"/>
</dbReference>
<protein>
    <submittedName>
        <fullName evidence="4">Predicted heat shock protein</fullName>
    </submittedName>
</protein>
<dbReference type="PROSITE" id="PS01031">
    <property type="entry name" value="SHSP"/>
    <property type="match status" value="1"/>
</dbReference>
<gene>
    <name evidence="4" type="ORF">SBF1_4820003</name>
</gene>
<comment type="similarity">
    <text evidence="1 2">Belongs to the small heat shock protein (HSP20) family.</text>
</comment>
<sequence>MQFSKSQANQSSGQSGQIRLTPVASNFSGYGTSVTYGLQSTNVNAFNSGSPNSSGMWTNPQKWTTQTLANNYAAIPSGQFGLTPNCVCGVSAGQFGQNVSGNFIGGQYSRGMIQPSVDISETSSDVMVAAYLSDAVLNDISLNVTDNSVTISASAWTGNEHLVLNRTVALPTSIRAESVDASLQSGVLEIRLPKTDKGVRTKTTITPDAVQS</sequence>
<accession>A0A2U3LF94</accession>
<dbReference type="Proteomes" id="UP000238916">
    <property type="component" value="Unassembled WGS sequence"/>
</dbReference>
<dbReference type="OrthoDB" id="9811615at2"/>
<evidence type="ECO:0000313" key="5">
    <source>
        <dbReference type="Proteomes" id="UP000238916"/>
    </source>
</evidence>
<name>A0A2U3LF94_9FIRM</name>